<evidence type="ECO:0000313" key="5">
    <source>
        <dbReference type="EMBL" id="TMW60433.1"/>
    </source>
</evidence>
<comment type="caution">
    <text evidence="5">The sequence shown here is derived from an EMBL/GenBank/DDBJ whole genome shotgun (WGS) entry which is preliminary data.</text>
</comment>
<feature type="compositionally biased region" description="Basic residues" evidence="1">
    <location>
        <begin position="160"/>
        <end position="175"/>
    </location>
</feature>
<dbReference type="PANTHER" id="PTHR37984">
    <property type="entry name" value="PROTEIN CBG26694"/>
    <property type="match status" value="1"/>
</dbReference>
<dbReference type="InterPro" id="IPR036397">
    <property type="entry name" value="RNaseH_sf"/>
</dbReference>
<feature type="domain" description="Integrase catalytic" evidence="3">
    <location>
        <begin position="1"/>
        <end position="124"/>
    </location>
</feature>
<dbReference type="PANTHER" id="PTHR37984:SF5">
    <property type="entry name" value="PROTEIN NYNRIN-LIKE"/>
    <property type="match status" value="1"/>
</dbReference>
<feature type="compositionally biased region" description="Polar residues" evidence="1">
    <location>
        <begin position="142"/>
        <end position="157"/>
    </location>
</feature>
<sequence>MVHLTAVKKSITAEESAALFLDHVFRLHGLPETLVSDRDTRFTPLFWRTLFKLLDTKLQMSTAAHPETDGQTERVNRVLEDVLRSYATSFGEWPSFLPLAEFAINKSVHVSTGLTPFYVNYGRHPRLPARMGVSTMSGGGAQSRSVLSSSAPPTSMTPKPVRRSKRLQAARRARNARQDDSYDEHYRDATRDELGVVAPPTTNDNIGDSSGRHGHLGDFGELYGDFGDFGDFGDSGGLGDTEMDGVVDEHDDEEMELHLSCDNNLATQLHESLSALLFAAATDNEDTRFNFEAAADLSTLSPKEEKSILDFVTKRESILRFVRDCVADAVDKQKEQADKRGRSNTFKFKVGDRVLLSTQNLPESAVTNLGSSKLLPRFIGPFRVTAKIGDAYTVDIASKMRLHPTFYVGRLKPHHSHLHHDQEPDHAPDRESSEAMHSDVPAAAMPEAPPAEVQCDHQCDGQAVAKPHGTAGAHGAQPLGEQLITQGLVHTLSRGRRRIRIVNPLFKLRDQQLVMQSHASLDVHVLTWTLRTNRTWRTNFLESTVLVAMAPALFLVVTLVTVAPALILLTRPLTIVILRPLVALAFPTPVLIVVFATMDVSRRSSCSIRGSTTSLGYRRQSTLGCR</sequence>
<dbReference type="Gene3D" id="3.30.420.10">
    <property type="entry name" value="Ribonuclease H-like superfamily/Ribonuclease H"/>
    <property type="match status" value="1"/>
</dbReference>
<proteinExistence type="predicted"/>
<keyword evidence="2" id="KW-1133">Transmembrane helix</keyword>
<dbReference type="InterPro" id="IPR050951">
    <property type="entry name" value="Retrovirus_Pol_polyprotein"/>
</dbReference>
<dbReference type="GO" id="GO:0015074">
    <property type="term" value="P:DNA integration"/>
    <property type="evidence" value="ECO:0007669"/>
    <property type="project" value="InterPro"/>
</dbReference>
<dbReference type="EMBL" id="SPLM01000167">
    <property type="protein sequence ID" value="TMW54928.1"/>
    <property type="molecule type" value="Genomic_DNA"/>
</dbReference>
<dbReference type="InterPro" id="IPR001584">
    <property type="entry name" value="Integrase_cat-core"/>
</dbReference>
<dbReference type="GO" id="GO:0003676">
    <property type="term" value="F:nucleic acid binding"/>
    <property type="evidence" value="ECO:0007669"/>
    <property type="project" value="InterPro"/>
</dbReference>
<feature type="transmembrane region" description="Helical" evidence="2">
    <location>
        <begin position="576"/>
        <end position="598"/>
    </location>
</feature>
<evidence type="ECO:0000313" key="6">
    <source>
        <dbReference type="Proteomes" id="UP000794436"/>
    </source>
</evidence>
<feature type="compositionally biased region" description="Basic and acidic residues" evidence="1">
    <location>
        <begin position="176"/>
        <end position="187"/>
    </location>
</feature>
<dbReference type="Proteomes" id="UP000794436">
    <property type="component" value="Unassembled WGS sequence"/>
</dbReference>
<keyword evidence="2" id="KW-0472">Membrane</keyword>
<dbReference type="InterPro" id="IPR056924">
    <property type="entry name" value="SH3_Tf2-1"/>
</dbReference>
<gene>
    <name evidence="5" type="ORF">Poli38472_000475</name>
    <name evidence="4" type="ORF">Poli38472_014917</name>
</gene>
<dbReference type="SUPFAM" id="SSF53098">
    <property type="entry name" value="Ribonuclease H-like"/>
    <property type="match status" value="1"/>
</dbReference>
<feature type="region of interest" description="Disordered" evidence="1">
    <location>
        <begin position="414"/>
        <end position="439"/>
    </location>
</feature>
<keyword evidence="6" id="KW-1185">Reference proteome</keyword>
<name>A0A8K1FJ63_PYTOL</name>
<dbReference type="EMBL" id="SPLM01000108">
    <property type="protein sequence ID" value="TMW60433.1"/>
    <property type="molecule type" value="Genomic_DNA"/>
</dbReference>
<dbReference type="PROSITE" id="PS50994">
    <property type="entry name" value="INTEGRASE"/>
    <property type="match status" value="1"/>
</dbReference>
<feature type="transmembrane region" description="Helical" evidence="2">
    <location>
        <begin position="545"/>
        <end position="569"/>
    </location>
</feature>
<protein>
    <recommendedName>
        <fullName evidence="3">Integrase catalytic domain-containing protein</fullName>
    </recommendedName>
</protein>
<feature type="region of interest" description="Disordered" evidence="1">
    <location>
        <begin position="134"/>
        <end position="187"/>
    </location>
</feature>
<evidence type="ECO:0000259" key="3">
    <source>
        <dbReference type="PROSITE" id="PS50994"/>
    </source>
</evidence>
<reference evidence="5" key="1">
    <citation type="submission" date="2019-03" db="EMBL/GenBank/DDBJ databases">
        <title>Long read genome sequence of the mycoparasitic Pythium oligandrum ATCC 38472 isolated from sugarbeet rhizosphere.</title>
        <authorList>
            <person name="Gaulin E."/>
        </authorList>
    </citation>
    <scope>NUCLEOTIDE SEQUENCE</scope>
    <source>
        <strain evidence="5">ATCC 38472_TT</strain>
    </source>
</reference>
<dbReference type="OrthoDB" id="118359at2759"/>
<evidence type="ECO:0000256" key="1">
    <source>
        <dbReference type="SAM" id="MobiDB-lite"/>
    </source>
</evidence>
<organism evidence="5 6">
    <name type="scientific">Pythium oligandrum</name>
    <name type="common">Mycoparasitic fungus</name>
    <dbReference type="NCBI Taxonomy" id="41045"/>
    <lineage>
        <taxon>Eukaryota</taxon>
        <taxon>Sar</taxon>
        <taxon>Stramenopiles</taxon>
        <taxon>Oomycota</taxon>
        <taxon>Peronosporomycetes</taxon>
        <taxon>Pythiales</taxon>
        <taxon>Pythiaceae</taxon>
        <taxon>Pythium</taxon>
    </lineage>
</organism>
<evidence type="ECO:0000313" key="4">
    <source>
        <dbReference type="EMBL" id="TMW54928.1"/>
    </source>
</evidence>
<evidence type="ECO:0000256" key="2">
    <source>
        <dbReference type="SAM" id="Phobius"/>
    </source>
</evidence>
<dbReference type="Pfam" id="PF24626">
    <property type="entry name" value="SH3_Tf2-1"/>
    <property type="match status" value="1"/>
</dbReference>
<feature type="compositionally biased region" description="Basic and acidic residues" evidence="1">
    <location>
        <begin position="419"/>
        <end position="437"/>
    </location>
</feature>
<accession>A0A8K1FJ63</accession>
<keyword evidence="2" id="KW-0812">Transmembrane</keyword>
<dbReference type="InterPro" id="IPR012337">
    <property type="entry name" value="RNaseH-like_sf"/>
</dbReference>
<dbReference type="AlphaFoldDB" id="A0A8K1FJ63"/>